<evidence type="ECO:0000313" key="2">
    <source>
        <dbReference type="Proteomes" id="UP000433181"/>
    </source>
</evidence>
<dbReference type="EMBL" id="VUNR01000003">
    <property type="protein sequence ID" value="MSU07892.1"/>
    <property type="molecule type" value="Genomic_DNA"/>
</dbReference>
<keyword evidence="2" id="KW-1185">Reference proteome</keyword>
<comment type="caution">
    <text evidence="1">The sequence shown here is derived from an EMBL/GenBank/DDBJ whole genome shotgun (WGS) entry which is preliminary data.</text>
</comment>
<protein>
    <recommendedName>
        <fullName evidence="3">EcsC family protein</fullName>
    </recommendedName>
</protein>
<dbReference type="AlphaFoldDB" id="A0A6I2UFL8"/>
<reference evidence="1 2" key="1">
    <citation type="submission" date="2019-08" db="EMBL/GenBank/DDBJ databases">
        <title>In-depth cultivation of the pig gut microbiome towards novel bacterial diversity and tailored functional studies.</title>
        <authorList>
            <person name="Wylensek D."/>
            <person name="Hitch T.C.A."/>
            <person name="Clavel T."/>
        </authorList>
    </citation>
    <scope>NUCLEOTIDE SEQUENCE [LARGE SCALE GENOMIC DNA]</scope>
    <source>
        <strain evidence="1 2">WCA-693-APC-5D-A</strain>
    </source>
</reference>
<evidence type="ECO:0000313" key="1">
    <source>
        <dbReference type="EMBL" id="MSU07892.1"/>
    </source>
</evidence>
<sequence length="229" mass="24221">MGCVACMGSMAGWTDRKGGMDMKLDFSGLPGFEQAAGWMNDVLKGDAGSYSLILDWAYKMAANADLPGLDSADELAREYLAKSGTLAERTDKLIKDYQFKTGLMGAATGVGGMMTLPINLVSSTLLQMRMAAAIALMGGWRLEDEKVKKALILCALGSKVMNKLTATVLEKAMQKAAVKLTGKVLGKSLPLMGAVLSGAIDATATKTIGKAAKQWFITDVPEVLNVTVE</sequence>
<evidence type="ECO:0008006" key="3">
    <source>
        <dbReference type="Google" id="ProtNLM"/>
    </source>
</evidence>
<dbReference type="Proteomes" id="UP000433181">
    <property type="component" value="Unassembled WGS sequence"/>
</dbReference>
<gene>
    <name evidence="1" type="ORF">FYJ84_02665</name>
</gene>
<proteinExistence type="predicted"/>
<accession>A0A6I2UFL8</accession>
<name>A0A6I2UFL8_9FIRM</name>
<organism evidence="1 2">
    <name type="scientific">Anaerovibrio slackiae</name>
    <dbReference type="NCBI Taxonomy" id="2652309"/>
    <lineage>
        <taxon>Bacteria</taxon>
        <taxon>Bacillati</taxon>
        <taxon>Bacillota</taxon>
        <taxon>Negativicutes</taxon>
        <taxon>Selenomonadales</taxon>
        <taxon>Selenomonadaceae</taxon>
        <taxon>Anaerovibrio</taxon>
    </lineage>
</organism>